<dbReference type="HAMAP" id="MF_00503">
    <property type="entry name" value="Ribosomal_bL9"/>
    <property type="match status" value="1"/>
</dbReference>
<comment type="similarity">
    <text evidence="1">Belongs to the bacterial ribosomal protein bL9 family.</text>
</comment>
<evidence type="ECO:0000259" key="9">
    <source>
        <dbReference type="Pfam" id="PF01281"/>
    </source>
</evidence>
<proteinExistence type="inferred from homology"/>
<dbReference type="Gene3D" id="3.40.5.10">
    <property type="entry name" value="Ribosomal protein L9, N-terminal domain"/>
    <property type="match status" value="1"/>
</dbReference>
<organism evidence="11 12">
    <name type="scientific">Candidatus Portnoybacteria bacterium CG10_big_fil_rev_8_21_14_0_10_43_39</name>
    <dbReference type="NCBI Taxonomy" id="1974815"/>
    <lineage>
        <taxon>Bacteria</taxon>
        <taxon>Candidatus Portnoyibacteriota</taxon>
    </lineage>
</organism>
<dbReference type="Proteomes" id="UP000231255">
    <property type="component" value="Unassembled WGS sequence"/>
</dbReference>
<keyword evidence="5" id="KW-0687">Ribonucleoprotein</keyword>
<gene>
    <name evidence="11" type="primary">rplI</name>
    <name evidence="11" type="ORF">COU84_01715</name>
</gene>
<dbReference type="InterPro" id="IPR020594">
    <property type="entry name" value="Ribosomal_bL9_bac/chp"/>
</dbReference>
<comment type="caution">
    <text evidence="11">The sequence shown here is derived from an EMBL/GenBank/DDBJ whole genome shotgun (WGS) entry which is preliminary data.</text>
</comment>
<dbReference type="GO" id="GO:0003735">
    <property type="term" value="F:structural constituent of ribosome"/>
    <property type="evidence" value="ECO:0007669"/>
    <property type="project" value="InterPro"/>
</dbReference>
<dbReference type="GO" id="GO:0019843">
    <property type="term" value="F:rRNA binding"/>
    <property type="evidence" value="ECO:0007669"/>
    <property type="project" value="UniProtKB-KW"/>
</dbReference>
<protein>
    <recommendedName>
        <fullName evidence="6">Large ribosomal subunit protein bL9</fullName>
    </recommendedName>
    <alternativeName>
        <fullName evidence="7">50S ribosomal protein L9</fullName>
    </alternativeName>
</protein>
<evidence type="ECO:0000256" key="2">
    <source>
        <dbReference type="ARBA" id="ARBA00022730"/>
    </source>
</evidence>
<dbReference type="AlphaFoldDB" id="A0A2M8KH74"/>
<dbReference type="SUPFAM" id="SSF55653">
    <property type="entry name" value="Ribosomal protein L9 C-domain"/>
    <property type="match status" value="1"/>
</dbReference>
<evidence type="ECO:0000256" key="4">
    <source>
        <dbReference type="ARBA" id="ARBA00022980"/>
    </source>
</evidence>
<dbReference type="GO" id="GO:0005840">
    <property type="term" value="C:ribosome"/>
    <property type="evidence" value="ECO:0007669"/>
    <property type="project" value="UniProtKB-KW"/>
</dbReference>
<dbReference type="SUPFAM" id="SSF55658">
    <property type="entry name" value="L9 N-domain-like"/>
    <property type="match status" value="1"/>
</dbReference>
<feature type="domain" description="Large ribosomal subunit protein bL9 C-terminal" evidence="10">
    <location>
        <begin position="73"/>
        <end position="152"/>
    </location>
</feature>
<evidence type="ECO:0000313" key="11">
    <source>
        <dbReference type="EMBL" id="PJE59268.1"/>
    </source>
</evidence>
<feature type="domain" description="Ribosomal protein L9" evidence="9">
    <location>
        <begin position="8"/>
        <end position="53"/>
    </location>
</feature>
<dbReference type="Gene3D" id="3.10.430.100">
    <property type="entry name" value="Ribosomal protein L9, C-terminal domain"/>
    <property type="match status" value="1"/>
</dbReference>
<evidence type="ECO:0000256" key="6">
    <source>
        <dbReference type="ARBA" id="ARBA00035292"/>
    </source>
</evidence>
<evidence type="ECO:0000313" key="12">
    <source>
        <dbReference type="Proteomes" id="UP000231255"/>
    </source>
</evidence>
<dbReference type="Pfam" id="PF03948">
    <property type="entry name" value="Ribosomal_L9_C"/>
    <property type="match status" value="1"/>
</dbReference>
<accession>A0A2M8KH74</accession>
<feature type="coiled-coil region" evidence="8">
    <location>
        <begin position="51"/>
        <end position="85"/>
    </location>
</feature>
<name>A0A2M8KH74_9BACT</name>
<sequence>KKLNRKNMKVILLKDIEKLGKKGEIKEVTNGYARNFLLAKNLVMLASAPEMAKLEEQKEIEARQAEEELIRYQEIAEQIEGLELEIPAKVGEDGQLFGAVTDAAIAEKLKEMGYDVSKEQIKLENPIKETGEREINIELPHNLEVKIKVIVLAEEKKK</sequence>
<dbReference type="InterPro" id="IPR036791">
    <property type="entry name" value="Ribosomal_bL9_C_sf"/>
</dbReference>
<keyword evidence="4 11" id="KW-0689">Ribosomal protein</keyword>
<dbReference type="InterPro" id="IPR020069">
    <property type="entry name" value="Ribosomal_bL9_C"/>
</dbReference>
<dbReference type="PANTHER" id="PTHR21368">
    <property type="entry name" value="50S RIBOSOMAL PROTEIN L9"/>
    <property type="match status" value="1"/>
</dbReference>
<reference evidence="12" key="1">
    <citation type="submission" date="2017-09" db="EMBL/GenBank/DDBJ databases">
        <title>Depth-based differentiation of microbial function through sediment-hosted aquifers and enrichment of novel symbionts in the deep terrestrial subsurface.</title>
        <authorList>
            <person name="Probst A.J."/>
            <person name="Ladd B."/>
            <person name="Jarett J.K."/>
            <person name="Geller-Mcgrath D.E."/>
            <person name="Sieber C.M.K."/>
            <person name="Emerson J.B."/>
            <person name="Anantharaman K."/>
            <person name="Thomas B.C."/>
            <person name="Malmstrom R."/>
            <person name="Stieglmeier M."/>
            <person name="Klingl A."/>
            <person name="Woyke T."/>
            <person name="Ryan C.M."/>
            <person name="Banfield J.F."/>
        </authorList>
    </citation>
    <scope>NUCLEOTIDE SEQUENCE [LARGE SCALE GENOMIC DNA]</scope>
</reference>
<evidence type="ECO:0000256" key="5">
    <source>
        <dbReference type="ARBA" id="ARBA00023274"/>
    </source>
</evidence>
<dbReference type="GO" id="GO:1990904">
    <property type="term" value="C:ribonucleoprotein complex"/>
    <property type="evidence" value="ECO:0007669"/>
    <property type="project" value="UniProtKB-KW"/>
</dbReference>
<evidence type="ECO:0000256" key="3">
    <source>
        <dbReference type="ARBA" id="ARBA00022884"/>
    </source>
</evidence>
<dbReference type="InterPro" id="IPR036935">
    <property type="entry name" value="Ribosomal_bL9_N_sf"/>
</dbReference>
<evidence type="ECO:0000256" key="1">
    <source>
        <dbReference type="ARBA" id="ARBA00010605"/>
    </source>
</evidence>
<dbReference type="NCBIfam" id="TIGR00158">
    <property type="entry name" value="L9"/>
    <property type="match status" value="1"/>
</dbReference>
<feature type="non-terminal residue" evidence="11">
    <location>
        <position position="1"/>
    </location>
</feature>
<dbReference type="GO" id="GO:0006412">
    <property type="term" value="P:translation"/>
    <property type="evidence" value="ECO:0007669"/>
    <property type="project" value="InterPro"/>
</dbReference>
<dbReference type="EMBL" id="PFDZ01000038">
    <property type="protein sequence ID" value="PJE59268.1"/>
    <property type="molecule type" value="Genomic_DNA"/>
</dbReference>
<dbReference type="Pfam" id="PF01281">
    <property type="entry name" value="Ribosomal_L9_N"/>
    <property type="match status" value="1"/>
</dbReference>
<evidence type="ECO:0000256" key="7">
    <source>
        <dbReference type="ARBA" id="ARBA00035456"/>
    </source>
</evidence>
<evidence type="ECO:0000256" key="8">
    <source>
        <dbReference type="SAM" id="Coils"/>
    </source>
</evidence>
<keyword evidence="8" id="KW-0175">Coiled coil</keyword>
<dbReference type="InterPro" id="IPR009027">
    <property type="entry name" value="Ribosomal_bL9/RNase_H1_N"/>
</dbReference>
<keyword evidence="2" id="KW-0699">rRNA-binding</keyword>
<dbReference type="InterPro" id="IPR000244">
    <property type="entry name" value="Ribosomal_bL9"/>
</dbReference>
<evidence type="ECO:0000259" key="10">
    <source>
        <dbReference type="Pfam" id="PF03948"/>
    </source>
</evidence>
<dbReference type="InterPro" id="IPR020070">
    <property type="entry name" value="Ribosomal_bL9_N"/>
</dbReference>
<keyword evidence="3" id="KW-0694">RNA-binding</keyword>